<dbReference type="EMBL" id="JACSQM010000006">
    <property type="protein sequence ID" value="MBD7965248.1"/>
    <property type="molecule type" value="Genomic_DNA"/>
</dbReference>
<organism evidence="1 2">
    <name type="scientific">Fictibacillus norfolkensis</name>
    <dbReference type="NCBI Taxonomy" id="2762233"/>
    <lineage>
        <taxon>Bacteria</taxon>
        <taxon>Bacillati</taxon>
        <taxon>Bacillota</taxon>
        <taxon>Bacilli</taxon>
        <taxon>Bacillales</taxon>
        <taxon>Fictibacillaceae</taxon>
        <taxon>Fictibacillus</taxon>
    </lineage>
</organism>
<protein>
    <submittedName>
        <fullName evidence="1">Uncharacterized protein</fullName>
    </submittedName>
</protein>
<reference evidence="1 2" key="1">
    <citation type="submission" date="2020-08" db="EMBL/GenBank/DDBJ databases">
        <title>A Genomic Blueprint of the Chicken Gut Microbiome.</title>
        <authorList>
            <person name="Gilroy R."/>
            <person name="Ravi A."/>
            <person name="Getino M."/>
            <person name="Pursley I."/>
            <person name="Horton D.L."/>
            <person name="Alikhan N.-F."/>
            <person name="Baker D."/>
            <person name="Gharbi K."/>
            <person name="Hall N."/>
            <person name="Watson M."/>
            <person name="Adriaenssens E.M."/>
            <person name="Foster-Nyarko E."/>
            <person name="Jarju S."/>
            <person name="Secka A."/>
            <person name="Antonio M."/>
            <person name="Oren A."/>
            <person name="Chaudhuri R."/>
            <person name="La Ragione R.M."/>
            <person name="Hildebrand F."/>
            <person name="Pallen M.J."/>
        </authorList>
    </citation>
    <scope>NUCLEOTIDE SEQUENCE [LARGE SCALE GENOMIC DNA]</scope>
    <source>
        <strain evidence="1 2">Sa2CUA10</strain>
    </source>
</reference>
<gene>
    <name evidence="1" type="ORF">H9648_14390</name>
</gene>
<proteinExistence type="predicted"/>
<comment type="caution">
    <text evidence="1">The sequence shown here is derived from an EMBL/GenBank/DDBJ whole genome shotgun (WGS) entry which is preliminary data.</text>
</comment>
<dbReference type="Proteomes" id="UP000603641">
    <property type="component" value="Unassembled WGS sequence"/>
</dbReference>
<dbReference type="RefSeq" id="WP_191754493.1">
    <property type="nucleotide sequence ID" value="NZ_JACSQM010000006.1"/>
</dbReference>
<name>A0ABR8SPD4_9BACL</name>
<accession>A0ABR8SPD4</accession>
<evidence type="ECO:0000313" key="2">
    <source>
        <dbReference type="Proteomes" id="UP000603641"/>
    </source>
</evidence>
<sequence length="88" mass="10300">MLYSPGVFTKEVKVSDVDEMYYIDPLFNYEGEWFKGSKLGNEQLIISTPDAKIAEKLGFERTDKYLYTKNVEWEEVDIIESKISFELS</sequence>
<evidence type="ECO:0000313" key="1">
    <source>
        <dbReference type="EMBL" id="MBD7965248.1"/>
    </source>
</evidence>
<keyword evidence="2" id="KW-1185">Reference proteome</keyword>